<evidence type="ECO:0000259" key="1">
    <source>
        <dbReference type="Pfam" id="PF18899"/>
    </source>
</evidence>
<keyword evidence="3" id="KW-1185">Reference proteome</keyword>
<comment type="caution">
    <text evidence="2">The sequence shown here is derived from an EMBL/GenBank/DDBJ whole genome shotgun (WGS) entry which is preliminary data.</text>
</comment>
<reference evidence="2 3" key="1">
    <citation type="submission" date="2018-05" db="EMBL/GenBank/DDBJ databases">
        <title>Genomic Encyclopedia of Type Strains, Phase IV (KMG-IV): sequencing the most valuable type-strain genomes for metagenomic binning, comparative biology and taxonomic classification.</title>
        <authorList>
            <person name="Goeker M."/>
        </authorList>
    </citation>
    <scope>NUCLEOTIDE SEQUENCE [LARGE SCALE GENOMIC DNA]</scope>
    <source>
        <strain evidence="2 3">DSM 44704</strain>
    </source>
</reference>
<protein>
    <recommendedName>
        <fullName evidence="1">DUF5655 domain-containing protein</fullName>
    </recommendedName>
</protein>
<dbReference type="RefSeq" id="WP_040736785.1">
    <property type="nucleotide sequence ID" value="NZ_QJKF01000025.1"/>
</dbReference>
<accession>A0A318JP67</accession>
<dbReference type="EMBL" id="QJKF01000025">
    <property type="protein sequence ID" value="PXX54071.1"/>
    <property type="molecule type" value="Genomic_DNA"/>
</dbReference>
<dbReference type="InterPro" id="IPR043714">
    <property type="entry name" value="DUF5655"/>
</dbReference>
<proteinExistence type="predicted"/>
<feature type="domain" description="DUF5655" evidence="1">
    <location>
        <begin position="6"/>
        <end position="120"/>
    </location>
</feature>
<dbReference type="OrthoDB" id="5144404at2"/>
<dbReference type="Pfam" id="PF18899">
    <property type="entry name" value="DUF5655"/>
    <property type="match status" value="1"/>
</dbReference>
<dbReference type="Proteomes" id="UP000247569">
    <property type="component" value="Unassembled WGS sequence"/>
</dbReference>
<organism evidence="2 3">
    <name type="scientific">Nocardia tenerifensis</name>
    <dbReference type="NCBI Taxonomy" id="228006"/>
    <lineage>
        <taxon>Bacteria</taxon>
        <taxon>Bacillati</taxon>
        <taxon>Actinomycetota</taxon>
        <taxon>Actinomycetes</taxon>
        <taxon>Mycobacteriales</taxon>
        <taxon>Nocardiaceae</taxon>
        <taxon>Nocardia</taxon>
    </lineage>
</organism>
<gene>
    <name evidence="2" type="ORF">DFR70_12552</name>
</gene>
<evidence type="ECO:0000313" key="3">
    <source>
        <dbReference type="Proteomes" id="UP000247569"/>
    </source>
</evidence>
<name>A0A318JP67_9NOCA</name>
<dbReference type="AlphaFoldDB" id="A0A318JP67"/>
<sequence>MDEHTVEKLFADRPDALRLFRSLAPRIEALGEVTTAVTKSQVSFGADRKFAWLWPTPQGKKAPDDVLMLTLDLRKPLSDPLILGVQETYPGKWTHQIRVLDDTVVEHVVNEGWLEAAYDFGSEHPPR</sequence>
<evidence type="ECO:0000313" key="2">
    <source>
        <dbReference type="EMBL" id="PXX54071.1"/>
    </source>
</evidence>